<keyword evidence="7 18" id="KW-0732">Signal</keyword>
<evidence type="ECO:0000256" key="10">
    <source>
        <dbReference type="ARBA" id="ARBA00023077"/>
    </source>
</evidence>
<protein>
    <submittedName>
        <fullName evidence="21">TonB-dependent receptor</fullName>
    </submittedName>
</protein>
<proteinExistence type="inferred from homology"/>
<feature type="domain" description="TonB-dependent receptor-like beta-barrel" evidence="19">
    <location>
        <begin position="245"/>
        <end position="692"/>
    </location>
</feature>
<organism evidence="21 22">
    <name type="scientific">Acidovorax facilis</name>
    <dbReference type="NCBI Taxonomy" id="12917"/>
    <lineage>
        <taxon>Bacteria</taxon>
        <taxon>Pseudomonadati</taxon>
        <taxon>Pseudomonadota</taxon>
        <taxon>Betaproteobacteria</taxon>
        <taxon>Burkholderiales</taxon>
        <taxon>Comamonadaceae</taxon>
        <taxon>Acidovorax</taxon>
    </lineage>
</organism>
<evidence type="ECO:0000256" key="18">
    <source>
        <dbReference type="SAM" id="SignalP"/>
    </source>
</evidence>
<dbReference type="SUPFAM" id="SSF56935">
    <property type="entry name" value="Porins"/>
    <property type="match status" value="1"/>
</dbReference>
<comment type="subcellular location">
    <subcellularLocation>
        <location evidence="1 14">Cell outer membrane</location>
        <topology evidence="1 14">Multi-pass membrane protein</topology>
    </subcellularLocation>
</comment>
<feature type="region of interest" description="Disordered" evidence="17">
    <location>
        <begin position="49"/>
        <end position="71"/>
    </location>
</feature>
<comment type="caution">
    <text evidence="21">The sequence shown here is derived from an EMBL/GenBank/DDBJ whole genome shotgun (WGS) entry which is preliminary data.</text>
</comment>
<dbReference type="CDD" id="cd01347">
    <property type="entry name" value="ligand_gated_channel"/>
    <property type="match status" value="1"/>
</dbReference>
<gene>
    <name evidence="21" type="ORF">ACFOW3_26930</name>
</gene>
<evidence type="ECO:0000256" key="1">
    <source>
        <dbReference type="ARBA" id="ARBA00004571"/>
    </source>
</evidence>
<evidence type="ECO:0000259" key="19">
    <source>
        <dbReference type="Pfam" id="PF00593"/>
    </source>
</evidence>
<dbReference type="InterPro" id="IPR010105">
    <property type="entry name" value="TonB_sidphr_rcpt"/>
</dbReference>
<feature type="signal peptide" evidence="18">
    <location>
        <begin position="1"/>
        <end position="28"/>
    </location>
</feature>
<keyword evidence="3 14" id="KW-0813">Transport</keyword>
<feature type="chain" id="PRO_5046438188" evidence="18">
    <location>
        <begin position="29"/>
        <end position="725"/>
    </location>
</feature>
<evidence type="ECO:0000256" key="6">
    <source>
        <dbReference type="ARBA" id="ARBA00022692"/>
    </source>
</evidence>
<evidence type="ECO:0000256" key="2">
    <source>
        <dbReference type="ARBA" id="ARBA00009810"/>
    </source>
</evidence>
<dbReference type="InterPro" id="IPR010917">
    <property type="entry name" value="TonB_rcpt_CS"/>
</dbReference>
<evidence type="ECO:0000256" key="12">
    <source>
        <dbReference type="ARBA" id="ARBA00023170"/>
    </source>
</evidence>
<dbReference type="Pfam" id="PF00593">
    <property type="entry name" value="TonB_dep_Rec_b-barrel"/>
    <property type="match status" value="1"/>
</dbReference>
<accession>A0ABV8DJH6</accession>
<evidence type="ECO:0000256" key="17">
    <source>
        <dbReference type="SAM" id="MobiDB-lite"/>
    </source>
</evidence>
<dbReference type="EMBL" id="JBHSAJ010000175">
    <property type="protein sequence ID" value="MFC3938259.1"/>
    <property type="molecule type" value="Genomic_DNA"/>
</dbReference>
<dbReference type="InterPro" id="IPR012910">
    <property type="entry name" value="Plug_dom"/>
</dbReference>
<keyword evidence="6 14" id="KW-0812">Transmembrane</keyword>
<keyword evidence="11 14" id="KW-0472">Membrane</keyword>
<keyword evidence="13 14" id="KW-0998">Cell outer membrane</keyword>
<evidence type="ECO:0000256" key="7">
    <source>
        <dbReference type="ARBA" id="ARBA00022729"/>
    </source>
</evidence>
<dbReference type="PANTHER" id="PTHR32552:SF68">
    <property type="entry name" value="FERRICHROME OUTER MEMBRANE TRANSPORTER_PHAGE RECEPTOR"/>
    <property type="match status" value="1"/>
</dbReference>
<evidence type="ECO:0000313" key="22">
    <source>
        <dbReference type="Proteomes" id="UP001595693"/>
    </source>
</evidence>
<comment type="similarity">
    <text evidence="2 14 16">Belongs to the TonB-dependent receptor family.</text>
</comment>
<dbReference type="NCBIfam" id="TIGR01783">
    <property type="entry name" value="TonB-siderophor"/>
    <property type="match status" value="1"/>
</dbReference>
<keyword evidence="8" id="KW-0408">Iron</keyword>
<dbReference type="PROSITE" id="PS01156">
    <property type="entry name" value="TONB_DEPENDENT_REC_2"/>
    <property type="match status" value="1"/>
</dbReference>
<feature type="short sequence motif" description="TonB C-terminal box" evidence="15">
    <location>
        <begin position="708"/>
        <end position="725"/>
    </location>
</feature>
<keyword evidence="10 16" id="KW-0798">TonB box</keyword>
<keyword evidence="9" id="KW-0406">Ion transport</keyword>
<dbReference type="Gene3D" id="2.40.170.20">
    <property type="entry name" value="TonB-dependent receptor, beta-barrel domain"/>
    <property type="match status" value="1"/>
</dbReference>
<dbReference type="PANTHER" id="PTHR32552">
    <property type="entry name" value="FERRICHROME IRON RECEPTOR-RELATED"/>
    <property type="match status" value="1"/>
</dbReference>
<dbReference type="Gene3D" id="2.170.130.10">
    <property type="entry name" value="TonB-dependent receptor, plug domain"/>
    <property type="match status" value="1"/>
</dbReference>
<feature type="domain" description="TonB-dependent receptor plug" evidence="20">
    <location>
        <begin position="74"/>
        <end position="169"/>
    </location>
</feature>
<dbReference type="PROSITE" id="PS52016">
    <property type="entry name" value="TONB_DEPENDENT_REC_3"/>
    <property type="match status" value="1"/>
</dbReference>
<evidence type="ECO:0000256" key="3">
    <source>
        <dbReference type="ARBA" id="ARBA00022448"/>
    </source>
</evidence>
<keyword evidence="5" id="KW-0410">Iron transport</keyword>
<keyword evidence="12 21" id="KW-0675">Receptor</keyword>
<dbReference type="InterPro" id="IPR036942">
    <property type="entry name" value="Beta-barrel_TonB_sf"/>
</dbReference>
<dbReference type="InterPro" id="IPR000531">
    <property type="entry name" value="Beta-barrel_TonB"/>
</dbReference>
<evidence type="ECO:0000256" key="5">
    <source>
        <dbReference type="ARBA" id="ARBA00022496"/>
    </source>
</evidence>
<dbReference type="InterPro" id="IPR037066">
    <property type="entry name" value="Plug_dom_sf"/>
</dbReference>
<name>A0ABV8DJH6_9BURK</name>
<evidence type="ECO:0000256" key="15">
    <source>
        <dbReference type="PROSITE-ProRule" id="PRU10144"/>
    </source>
</evidence>
<evidence type="ECO:0000256" key="14">
    <source>
        <dbReference type="PROSITE-ProRule" id="PRU01360"/>
    </source>
</evidence>
<evidence type="ECO:0000256" key="16">
    <source>
        <dbReference type="RuleBase" id="RU003357"/>
    </source>
</evidence>
<keyword evidence="22" id="KW-1185">Reference proteome</keyword>
<dbReference type="Proteomes" id="UP001595693">
    <property type="component" value="Unassembled WGS sequence"/>
</dbReference>
<sequence>MHAYTPTPYRLHPLVAALLATLCGTALAQTTAPPAAVAQTTPQTLGEVTVQSSADDDGYSPAAASTATKGSAPLRDVPQAVNVVPAQLLRDQGARSMEDALRNVPGVAMSHGDGQRDQVVIRGFTAIADQFVDGVRDDALYFRDLADIERVEVLKGPAAVLYGRGSSGGLINRVTKKPKFGETSGEASLGLGNFDYRRATADVNVGISDTAAFRINAAVEDSGSYRDQQFVKRHNFAPSLALKLAAQTDLLLQYTNARDKRLTDFGIPALNGRPVNVPASTYYGSSNAAQDDTTTSTMQSFAATLNHRFNDDWSVQNVTRLYDYALDRYNTLPGGTTDPVNLTVGRTRSFILRDEKGFFNQTDVTWRNQLGGFKQEWLMGVELGQQKKRSESVTGGADRVPLFNPGNRPAPAIPAANYNADSAIPSHTTQDTAALYWQNQITLAPQWKALVGARYDVFGQETTFDRKLATLSRTDKKFSPRAGLVWQPSDVVSYYVSYSKSFQPSAEAFALAANNTGAEPEITENKEIGVKLDLLDGRLNVTGALFNLERTNIKNTDPANPGRQINVGTQRTNGLELTANGRLPGRWDVSTGYAWLDGRMTKSLATTTSTQLPTAAIAAQGKVPALTPRNSAFLWAMKDLGHGLRVGGGVNYVGARFTSLTNLVTLPGYTTLDAALQYTLGQWDVDVNIKNLANRKYYVSAHGSNDNLILPGSPRAVQVTLRTRF</sequence>
<evidence type="ECO:0000259" key="20">
    <source>
        <dbReference type="Pfam" id="PF07715"/>
    </source>
</evidence>
<keyword evidence="4 14" id="KW-1134">Transmembrane beta strand</keyword>
<reference evidence="22" key="1">
    <citation type="journal article" date="2019" name="Int. J. Syst. Evol. Microbiol.">
        <title>The Global Catalogue of Microorganisms (GCM) 10K type strain sequencing project: providing services to taxonomists for standard genome sequencing and annotation.</title>
        <authorList>
            <consortium name="The Broad Institute Genomics Platform"/>
            <consortium name="The Broad Institute Genome Sequencing Center for Infectious Disease"/>
            <person name="Wu L."/>
            <person name="Ma J."/>
        </authorList>
    </citation>
    <scope>NUCLEOTIDE SEQUENCE [LARGE SCALE GENOMIC DNA]</scope>
    <source>
        <strain evidence="22">CCUG 2113</strain>
    </source>
</reference>
<evidence type="ECO:0000256" key="11">
    <source>
        <dbReference type="ARBA" id="ARBA00023136"/>
    </source>
</evidence>
<evidence type="ECO:0000256" key="13">
    <source>
        <dbReference type="ARBA" id="ARBA00023237"/>
    </source>
</evidence>
<evidence type="ECO:0000313" key="21">
    <source>
        <dbReference type="EMBL" id="MFC3938259.1"/>
    </source>
</evidence>
<dbReference type="Pfam" id="PF07715">
    <property type="entry name" value="Plug"/>
    <property type="match status" value="1"/>
</dbReference>
<evidence type="ECO:0000256" key="4">
    <source>
        <dbReference type="ARBA" id="ARBA00022452"/>
    </source>
</evidence>
<dbReference type="RefSeq" id="WP_055398624.1">
    <property type="nucleotide sequence ID" value="NZ_JAMXAX010000071.1"/>
</dbReference>
<evidence type="ECO:0000256" key="9">
    <source>
        <dbReference type="ARBA" id="ARBA00023065"/>
    </source>
</evidence>
<dbReference type="InterPro" id="IPR039426">
    <property type="entry name" value="TonB-dep_rcpt-like"/>
</dbReference>
<evidence type="ECO:0000256" key="8">
    <source>
        <dbReference type="ARBA" id="ARBA00023004"/>
    </source>
</evidence>